<feature type="region of interest" description="Disordered" evidence="1">
    <location>
        <begin position="467"/>
        <end position="488"/>
    </location>
</feature>
<dbReference type="AlphaFoldDB" id="A0A4S8LIW8"/>
<feature type="compositionally biased region" description="Polar residues" evidence="1">
    <location>
        <begin position="654"/>
        <end position="665"/>
    </location>
</feature>
<dbReference type="OrthoDB" id="2976708at2759"/>
<feature type="region of interest" description="Disordered" evidence="1">
    <location>
        <begin position="519"/>
        <end position="565"/>
    </location>
</feature>
<dbReference type="EMBL" id="ML179386">
    <property type="protein sequence ID" value="THU89004.1"/>
    <property type="molecule type" value="Genomic_DNA"/>
</dbReference>
<proteinExistence type="predicted"/>
<protein>
    <submittedName>
        <fullName evidence="2">Uncharacterized protein</fullName>
    </submittedName>
</protein>
<evidence type="ECO:0000256" key="1">
    <source>
        <dbReference type="SAM" id="MobiDB-lite"/>
    </source>
</evidence>
<organism evidence="2 3">
    <name type="scientific">Dendrothele bispora (strain CBS 962.96)</name>
    <dbReference type="NCBI Taxonomy" id="1314807"/>
    <lineage>
        <taxon>Eukaryota</taxon>
        <taxon>Fungi</taxon>
        <taxon>Dikarya</taxon>
        <taxon>Basidiomycota</taxon>
        <taxon>Agaricomycotina</taxon>
        <taxon>Agaricomycetes</taxon>
        <taxon>Agaricomycetidae</taxon>
        <taxon>Agaricales</taxon>
        <taxon>Agaricales incertae sedis</taxon>
        <taxon>Dendrothele</taxon>
    </lineage>
</organism>
<reference evidence="2 3" key="1">
    <citation type="journal article" date="2019" name="Nat. Ecol. Evol.">
        <title>Megaphylogeny resolves global patterns of mushroom evolution.</title>
        <authorList>
            <person name="Varga T."/>
            <person name="Krizsan K."/>
            <person name="Foldi C."/>
            <person name="Dima B."/>
            <person name="Sanchez-Garcia M."/>
            <person name="Sanchez-Ramirez S."/>
            <person name="Szollosi G.J."/>
            <person name="Szarkandi J.G."/>
            <person name="Papp V."/>
            <person name="Albert L."/>
            <person name="Andreopoulos W."/>
            <person name="Angelini C."/>
            <person name="Antonin V."/>
            <person name="Barry K.W."/>
            <person name="Bougher N.L."/>
            <person name="Buchanan P."/>
            <person name="Buyck B."/>
            <person name="Bense V."/>
            <person name="Catcheside P."/>
            <person name="Chovatia M."/>
            <person name="Cooper J."/>
            <person name="Damon W."/>
            <person name="Desjardin D."/>
            <person name="Finy P."/>
            <person name="Geml J."/>
            <person name="Haridas S."/>
            <person name="Hughes K."/>
            <person name="Justo A."/>
            <person name="Karasinski D."/>
            <person name="Kautmanova I."/>
            <person name="Kiss B."/>
            <person name="Kocsube S."/>
            <person name="Kotiranta H."/>
            <person name="LaButti K.M."/>
            <person name="Lechner B.E."/>
            <person name="Liimatainen K."/>
            <person name="Lipzen A."/>
            <person name="Lukacs Z."/>
            <person name="Mihaltcheva S."/>
            <person name="Morgado L.N."/>
            <person name="Niskanen T."/>
            <person name="Noordeloos M.E."/>
            <person name="Ohm R.A."/>
            <person name="Ortiz-Santana B."/>
            <person name="Ovrebo C."/>
            <person name="Racz N."/>
            <person name="Riley R."/>
            <person name="Savchenko A."/>
            <person name="Shiryaev A."/>
            <person name="Soop K."/>
            <person name="Spirin V."/>
            <person name="Szebenyi C."/>
            <person name="Tomsovsky M."/>
            <person name="Tulloss R.E."/>
            <person name="Uehling J."/>
            <person name="Grigoriev I.V."/>
            <person name="Vagvolgyi C."/>
            <person name="Papp T."/>
            <person name="Martin F.M."/>
            <person name="Miettinen O."/>
            <person name="Hibbett D.S."/>
            <person name="Nagy L.G."/>
        </authorList>
    </citation>
    <scope>NUCLEOTIDE SEQUENCE [LARGE SCALE GENOMIC DNA]</scope>
    <source>
        <strain evidence="2 3">CBS 962.96</strain>
    </source>
</reference>
<feature type="compositionally biased region" description="Basic residues" evidence="1">
    <location>
        <begin position="468"/>
        <end position="478"/>
    </location>
</feature>
<keyword evidence="3" id="KW-1185">Reference proteome</keyword>
<gene>
    <name evidence="2" type="ORF">K435DRAFT_865750</name>
</gene>
<evidence type="ECO:0000313" key="2">
    <source>
        <dbReference type="EMBL" id="THU89004.1"/>
    </source>
</evidence>
<accession>A0A4S8LIW8</accession>
<sequence length="690" mass="77070">MTFKKGHRISSIPDKVDEALLLALFEGKPLANMESIACSQIVPARAGAKMKKCNYPHNNDGSESEMIHHKCNAQRTIFVLVDQNLRIACVVQSTDHPHRHPMLPATKASYDIKQLYLQCVQAGGALTSTVQSIEKAASTQLILGSTPTLSHPALGFKRTKQDLIRQERLKLSPNGMGLEGVLDMFRQDAAKKLEERYIHSVTTGPSGGTLLAILKNGNLLHGRQMFNGATVTIGRIHTDKADHFKFLFDQLQAHVQTITNKPLRFKRLTLGGNLLSMNIDLELAQALGFGDSFLPTNDPEYSQIITDDPEVIIQYIVRACITHVKRGVKSLQSHVPPDDFHRLMEFPYLKNDEELEKFDCWIDKLNNPHVSAWWKHKHVNKWILPTIIKSQSKMDPSDWTVTESTTNIGEGQHYWSRKNTGEKLSLVASIVDTRARKVDFRVATEIKTARQTGILGSNRNSAVERMKNSLRRVNHGNSKRQANQERDAEIQRLQQEIDVHTKTKKETDAHIKQAREALALTRSDGKSRHRASRAESNSSGRVRIAPKSTDTGTLPDSTSLTVPSMAPSGSVDFTSVSMTHAHISEDFTIPFTFDESCYPEYNENNFTFATTASASHDAFGEHFPVPSVLIPGTLTHMLYSDPFEPGPSNQFYASSTHNEGSSTPQLAEKRPSSPSLTDFDGTLKRIRCDY</sequence>
<feature type="compositionally biased region" description="Polar residues" evidence="1">
    <location>
        <begin position="548"/>
        <end position="562"/>
    </location>
</feature>
<evidence type="ECO:0000313" key="3">
    <source>
        <dbReference type="Proteomes" id="UP000297245"/>
    </source>
</evidence>
<name>A0A4S8LIW8_DENBC</name>
<dbReference type="Proteomes" id="UP000297245">
    <property type="component" value="Unassembled WGS sequence"/>
</dbReference>
<feature type="region of interest" description="Disordered" evidence="1">
    <location>
        <begin position="654"/>
        <end position="680"/>
    </location>
</feature>